<protein>
    <submittedName>
        <fullName evidence="2">Uncharacterized protein</fullName>
    </submittedName>
</protein>
<evidence type="ECO:0000313" key="2">
    <source>
        <dbReference type="EMBL" id="MPC77660.1"/>
    </source>
</evidence>
<dbReference type="AlphaFoldDB" id="A0A5B7HZ33"/>
<dbReference type="EMBL" id="VSRR010046422">
    <property type="protein sequence ID" value="MPC77660.1"/>
    <property type="molecule type" value="Genomic_DNA"/>
</dbReference>
<gene>
    <name evidence="2" type="ORF">E2C01_072119</name>
</gene>
<comment type="caution">
    <text evidence="2">The sequence shown here is derived from an EMBL/GenBank/DDBJ whole genome shotgun (WGS) entry which is preliminary data.</text>
</comment>
<evidence type="ECO:0000313" key="3">
    <source>
        <dbReference type="Proteomes" id="UP000324222"/>
    </source>
</evidence>
<keyword evidence="3" id="KW-1185">Reference proteome</keyword>
<sequence length="70" mass="8285">MPRERIYKYRVSVATGRRLDGFRLKCYLSRKPHGAPGGAQRRWAGKEIKEGEREGKISEYKKEEEEEEEE</sequence>
<accession>A0A5B7HZ33</accession>
<organism evidence="2 3">
    <name type="scientific">Portunus trituberculatus</name>
    <name type="common">Swimming crab</name>
    <name type="synonym">Neptunus trituberculatus</name>
    <dbReference type="NCBI Taxonomy" id="210409"/>
    <lineage>
        <taxon>Eukaryota</taxon>
        <taxon>Metazoa</taxon>
        <taxon>Ecdysozoa</taxon>
        <taxon>Arthropoda</taxon>
        <taxon>Crustacea</taxon>
        <taxon>Multicrustacea</taxon>
        <taxon>Malacostraca</taxon>
        <taxon>Eumalacostraca</taxon>
        <taxon>Eucarida</taxon>
        <taxon>Decapoda</taxon>
        <taxon>Pleocyemata</taxon>
        <taxon>Brachyura</taxon>
        <taxon>Eubrachyura</taxon>
        <taxon>Portunoidea</taxon>
        <taxon>Portunidae</taxon>
        <taxon>Portuninae</taxon>
        <taxon>Portunus</taxon>
    </lineage>
</organism>
<name>A0A5B7HZ33_PORTR</name>
<evidence type="ECO:0000256" key="1">
    <source>
        <dbReference type="SAM" id="MobiDB-lite"/>
    </source>
</evidence>
<reference evidence="2 3" key="1">
    <citation type="submission" date="2019-05" db="EMBL/GenBank/DDBJ databases">
        <title>Another draft genome of Portunus trituberculatus and its Hox gene families provides insights of decapod evolution.</title>
        <authorList>
            <person name="Jeong J.-H."/>
            <person name="Song I."/>
            <person name="Kim S."/>
            <person name="Choi T."/>
            <person name="Kim D."/>
            <person name="Ryu S."/>
            <person name="Kim W."/>
        </authorList>
    </citation>
    <scope>NUCLEOTIDE SEQUENCE [LARGE SCALE GENOMIC DNA]</scope>
    <source>
        <tissue evidence="2">Muscle</tissue>
    </source>
</reference>
<feature type="region of interest" description="Disordered" evidence="1">
    <location>
        <begin position="30"/>
        <end position="70"/>
    </location>
</feature>
<proteinExistence type="predicted"/>
<dbReference type="Proteomes" id="UP000324222">
    <property type="component" value="Unassembled WGS sequence"/>
</dbReference>
<feature type="compositionally biased region" description="Basic and acidic residues" evidence="1">
    <location>
        <begin position="44"/>
        <end position="63"/>
    </location>
</feature>